<proteinExistence type="predicted"/>
<dbReference type="EMBL" id="PDOB01000031">
    <property type="protein sequence ID" value="PIL38685.1"/>
    <property type="molecule type" value="Genomic_DNA"/>
</dbReference>
<sequence length="102" mass="11377">MARDSWAYRDVAVESVIDPRSGQLQIRPMAGQAFAPSLPVHCSRRLTDLARYRAGTRFLLSAKLTDRLGGPQFLYAYHGDPVIVLSTAEAKLFLAAFRRGRI</sequence>
<organism evidence="1 2">
    <name type="scientific">Massilia psychrophila</name>
    <dbReference type="NCBI Taxonomy" id="1603353"/>
    <lineage>
        <taxon>Bacteria</taxon>
        <taxon>Pseudomonadati</taxon>
        <taxon>Pseudomonadota</taxon>
        <taxon>Betaproteobacteria</taxon>
        <taxon>Burkholderiales</taxon>
        <taxon>Oxalobacteraceae</taxon>
        <taxon>Telluria group</taxon>
        <taxon>Massilia</taxon>
    </lineage>
</organism>
<keyword evidence="2" id="KW-1185">Reference proteome</keyword>
<comment type="caution">
    <text evidence="1">The sequence shown here is derived from an EMBL/GenBank/DDBJ whole genome shotgun (WGS) entry which is preliminary data.</text>
</comment>
<reference evidence="1 2" key="1">
    <citation type="submission" date="2017-10" db="EMBL/GenBank/DDBJ databases">
        <title>Massilia psychrophilum sp. nov., a novel purple-pigmented bacterium isolated from Tianshan glacier, Xinjiang Municipality, China.</title>
        <authorList>
            <person name="Wang H."/>
        </authorList>
    </citation>
    <scope>NUCLEOTIDE SEQUENCE [LARGE SCALE GENOMIC DNA]</scope>
    <source>
        <strain evidence="1 2">JCM 30813</strain>
    </source>
</reference>
<evidence type="ECO:0000313" key="1">
    <source>
        <dbReference type="EMBL" id="PIL38685.1"/>
    </source>
</evidence>
<dbReference type="OrthoDB" id="1260906at2"/>
<dbReference type="AlphaFoldDB" id="A0A2G8SY20"/>
<gene>
    <name evidence="1" type="ORF">CR103_16775</name>
</gene>
<dbReference type="RefSeq" id="WP_099917101.1">
    <property type="nucleotide sequence ID" value="NZ_BMHS01000017.1"/>
</dbReference>
<name>A0A2G8SY20_9BURK</name>
<evidence type="ECO:0000313" key="2">
    <source>
        <dbReference type="Proteomes" id="UP000228593"/>
    </source>
</evidence>
<dbReference type="Proteomes" id="UP000228593">
    <property type="component" value="Unassembled WGS sequence"/>
</dbReference>
<accession>A0A2G8SY20</accession>
<protein>
    <submittedName>
        <fullName evidence="1">Uncharacterized protein</fullName>
    </submittedName>
</protein>